<organism evidence="1">
    <name type="scientific">Siphoviridae sp. ct0Bp21</name>
    <dbReference type="NCBI Taxonomy" id="2825291"/>
    <lineage>
        <taxon>Viruses</taxon>
        <taxon>Duplodnaviria</taxon>
        <taxon>Heunggongvirae</taxon>
        <taxon>Uroviricota</taxon>
        <taxon>Caudoviricetes</taxon>
    </lineage>
</organism>
<proteinExistence type="predicted"/>
<accession>A0A8S5V2S2</accession>
<protein>
    <submittedName>
        <fullName evidence="1">Uncharacterized protein</fullName>
    </submittedName>
</protein>
<reference evidence="1" key="1">
    <citation type="journal article" date="2021" name="Proc. Natl. Acad. Sci. U.S.A.">
        <title>A Catalog of Tens of Thousands of Viruses from Human Metagenomes Reveals Hidden Associations with Chronic Diseases.</title>
        <authorList>
            <person name="Tisza M.J."/>
            <person name="Buck C.B."/>
        </authorList>
    </citation>
    <scope>NUCLEOTIDE SEQUENCE</scope>
    <source>
        <strain evidence="1">Ct0Bp21</strain>
    </source>
</reference>
<evidence type="ECO:0000313" key="1">
    <source>
        <dbReference type="EMBL" id="DAG01006.1"/>
    </source>
</evidence>
<sequence>MSKQIAIMKLLPSLEIAGCINELLRELQSRGDHILDYENCDMSLDHVEYHKAEGIDGEKFGDASDNLYCFFKAV</sequence>
<dbReference type="EMBL" id="BK016185">
    <property type="protein sequence ID" value="DAG01006.1"/>
    <property type="molecule type" value="Genomic_DNA"/>
</dbReference>
<name>A0A8S5V2S2_9CAUD</name>